<dbReference type="Proteomes" id="UP000288805">
    <property type="component" value="Unassembled WGS sequence"/>
</dbReference>
<evidence type="ECO:0000259" key="1">
    <source>
        <dbReference type="PROSITE" id="PS50878"/>
    </source>
</evidence>
<dbReference type="SUPFAM" id="SSF56672">
    <property type="entry name" value="DNA/RNA polymerases"/>
    <property type="match status" value="1"/>
</dbReference>
<dbReference type="PROSITE" id="PS50878">
    <property type="entry name" value="RT_POL"/>
    <property type="match status" value="1"/>
</dbReference>
<gene>
    <name evidence="2" type="primary">YTX2_411</name>
    <name evidence="2" type="ORF">CK203_015775</name>
</gene>
<reference evidence="2 3" key="1">
    <citation type="journal article" date="2018" name="PLoS Genet.">
        <title>Population sequencing reveals clonal diversity and ancestral inbreeding in the grapevine cultivar Chardonnay.</title>
        <authorList>
            <person name="Roach M.J."/>
            <person name="Johnson D.L."/>
            <person name="Bohlmann J."/>
            <person name="van Vuuren H.J."/>
            <person name="Jones S.J."/>
            <person name="Pretorius I.S."/>
            <person name="Schmidt S.A."/>
            <person name="Borneman A.R."/>
        </authorList>
    </citation>
    <scope>NUCLEOTIDE SEQUENCE [LARGE SCALE GENOMIC DNA]</scope>
    <source>
        <strain evidence="3">cv. Chardonnay</strain>
        <tissue evidence="2">Leaf</tissue>
    </source>
</reference>
<dbReference type="CDD" id="cd01650">
    <property type="entry name" value="RT_nLTR_like"/>
    <property type="match status" value="1"/>
</dbReference>
<name>A0A438JRU3_VITVI</name>
<feature type="domain" description="Reverse transcriptase" evidence="1">
    <location>
        <begin position="1"/>
        <end position="291"/>
    </location>
</feature>
<dbReference type="EMBL" id="QGNW01000030">
    <property type="protein sequence ID" value="RVX11677.1"/>
    <property type="molecule type" value="Genomic_DNA"/>
</dbReference>
<comment type="caution">
    <text evidence="2">The sequence shown here is derived from an EMBL/GenBank/DDBJ whole genome shotgun (WGS) entry which is preliminary data.</text>
</comment>
<protein>
    <submittedName>
        <fullName evidence="2">Transposon TX1 uncharacterized 149 kDa protein</fullName>
    </submittedName>
</protein>
<evidence type="ECO:0000313" key="3">
    <source>
        <dbReference type="Proteomes" id="UP000288805"/>
    </source>
</evidence>
<sequence length="461" mass="50634">MGIHTHKAEPTTSTGQISMAGVADFGGDFPLILNFWLFDVLILDATSALDLDFATLPNLSGNTGLTCLETWSKVVSSSQNAFVEGRQILDTTLIANEAIDSLLKGDEAGVLCKLDLEKAYDHINWDFLMSVMQKMGFGEKWAGWIRWCISTASFSVLINGSPAGFFQITRGLRQGDPISPYLYVLGMEALSCLINKAVRGGFLSGCRLRGRGGNGIQVSHLLFADDTLVFSISGLNINLEKSEILPVGRVENAEVLASELGCKVGSLPSTYLGLPLGAPHKSVVVWDGVEERMRKRLALWKRQFISKGGRITLIRSTLASMLIYLMSLMRIPRVVRLRLEKIQRDFLWGGGPCCVNGADTLRLKESLFGSLLLARSMGKKEKGGSLVRLFNDWELEAVASLLSVLQGKRLNVGMEDRVSRFRGESYGALACLLRWVFLLGKLIGGRVNWVLQLTVRDTLLG</sequence>
<accession>A0A438JRU3</accession>
<dbReference type="InterPro" id="IPR043502">
    <property type="entry name" value="DNA/RNA_pol_sf"/>
</dbReference>
<evidence type="ECO:0000313" key="2">
    <source>
        <dbReference type="EMBL" id="RVX11677.1"/>
    </source>
</evidence>
<organism evidence="2 3">
    <name type="scientific">Vitis vinifera</name>
    <name type="common">Grape</name>
    <dbReference type="NCBI Taxonomy" id="29760"/>
    <lineage>
        <taxon>Eukaryota</taxon>
        <taxon>Viridiplantae</taxon>
        <taxon>Streptophyta</taxon>
        <taxon>Embryophyta</taxon>
        <taxon>Tracheophyta</taxon>
        <taxon>Spermatophyta</taxon>
        <taxon>Magnoliopsida</taxon>
        <taxon>eudicotyledons</taxon>
        <taxon>Gunneridae</taxon>
        <taxon>Pentapetalae</taxon>
        <taxon>rosids</taxon>
        <taxon>Vitales</taxon>
        <taxon>Vitaceae</taxon>
        <taxon>Viteae</taxon>
        <taxon>Vitis</taxon>
    </lineage>
</organism>
<dbReference type="AlphaFoldDB" id="A0A438JRU3"/>
<proteinExistence type="predicted"/>
<dbReference type="Pfam" id="PF00078">
    <property type="entry name" value="RVT_1"/>
    <property type="match status" value="1"/>
</dbReference>
<dbReference type="PANTHER" id="PTHR33116">
    <property type="entry name" value="REVERSE TRANSCRIPTASE ZINC-BINDING DOMAIN-CONTAINING PROTEIN-RELATED-RELATED"/>
    <property type="match status" value="1"/>
</dbReference>
<dbReference type="PANTHER" id="PTHR33116:SF78">
    <property type="entry name" value="OS12G0587133 PROTEIN"/>
    <property type="match status" value="1"/>
</dbReference>
<dbReference type="InterPro" id="IPR000477">
    <property type="entry name" value="RT_dom"/>
</dbReference>